<feature type="chain" id="PRO_5023843718" description="DUF6844 domain-containing protein" evidence="1">
    <location>
        <begin position="20"/>
        <end position="466"/>
    </location>
</feature>
<organism evidence="3 4">
    <name type="scientific">Moritella marina ATCC 15381</name>
    <dbReference type="NCBI Taxonomy" id="1202962"/>
    <lineage>
        <taxon>Bacteria</taxon>
        <taxon>Pseudomonadati</taxon>
        <taxon>Pseudomonadota</taxon>
        <taxon>Gammaproteobacteria</taxon>
        <taxon>Alteromonadales</taxon>
        <taxon>Moritellaceae</taxon>
        <taxon>Moritella</taxon>
    </lineage>
</organism>
<proteinExistence type="predicted"/>
<evidence type="ECO:0000313" key="4">
    <source>
        <dbReference type="Proteomes" id="UP000327424"/>
    </source>
</evidence>
<sequence length="466" mass="50781">MKKLLQILTLSALTTAVSANVVTPNVVQPADVEQPQLQESPTPGIQDAYEHVVGMSNSYKHKLEKALAKAGKKHIVTVGLSIQEVNDTTASQNWGASRAVAYTKAMSEVRAGYVSSINVSIQTETLNKLFNTDDAPEITKADLNKAGNAFEEMLDKAVALANGKLDVALNELGVDPAQYNAAPVEKRKLMMRNFIATKTKVTAYGDLSGMTVKRTFEATDVHGNTVVAVLTLVSPKMRDRVQSLLDSRGNIAADPAKIAKGIDINSWVVENEDKLIFEQGIKLMYDTNGMPMLVSFGQFPIKGYGTKKQLRSKAKFAKPHASNNAFANFAELYNMNGQYKNATKSGVVTSQFETVKSNADGSIERDQKTLEKTINEINQTMKTAANLNNAAGIKTIHTWMMMHPSNLQQMILGEVKVWSPESDKAARQIRAGKVPTNTAQVLSATKAAEENSGAYESTLELDMDDF</sequence>
<dbReference type="OrthoDB" id="8666936at2"/>
<accession>A0A5J6WLV1</accession>
<dbReference type="RefSeq" id="WP_019628854.1">
    <property type="nucleotide sequence ID" value="NZ_ALOE01000009.1"/>
</dbReference>
<keyword evidence="1" id="KW-0732">Signal</keyword>
<evidence type="ECO:0000256" key="1">
    <source>
        <dbReference type="SAM" id="SignalP"/>
    </source>
</evidence>
<feature type="domain" description="DUF6844" evidence="2">
    <location>
        <begin position="151"/>
        <end position="244"/>
    </location>
</feature>
<reference evidence="3 4" key="1">
    <citation type="submission" date="2019-09" db="EMBL/GenBank/DDBJ databases">
        <title>Hybrid Assembly of the complete Genome of the Deep-Sea Bacterium Moritella marina from long Nanopore and Illumina reads.</title>
        <authorList>
            <person name="Magin S."/>
            <person name="Georgoulis A."/>
            <person name="Papadimitriou K."/>
            <person name="Iliakis G."/>
            <person name="Vorgias C.E."/>
        </authorList>
    </citation>
    <scope>NUCLEOTIDE SEQUENCE [LARGE SCALE GENOMIC DNA]</scope>
    <source>
        <strain evidence="3 4">MP-1</strain>
    </source>
</reference>
<protein>
    <recommendedName>
        <fullName evidence="2">DUF6844 domain-containing protein</fullName>
    </recommendedName>
</protein>
<keyword evidence="4" id="KW-1185">Reference proteome</keyword>
<feature type="signal peptide" evidence="1">
    <location>
        <begin position="1"/>
        <end position="19"/>
    </location>
</feature>
<gene>
    <name evidence="3" type="ORF">FR932_10510</name>
</gene>
<dbReference type="Pfam" id="PF20891">
    <property type="entry name" value="DUF6844"/>
    <property type="match status" value="1"/>
</dbReference>
<evidence type="ECO:0000313" key="3">
    <source>
        <dbReference type="EMBL" id="QFI38248.1"/>
    </source>
</evidence>
<evidence type="ECO:0000259" key="2">
    <source>
        <dbReference type="Pfam" id="PF20891"/>
    </source>
</evidence>
<dbReference type="AlphaFoldDB" id="A0A5J6WLV1"/>
<dbReference type="Proteomes" id="UP000327424">
    <property type="component" value="Chromosome"/>
</dbReference>
<dbReference type="EMBL" id="CP044399">
    <property type="protein sequence ID" value="QFI38248.1"/>
    <property type="molecule type" value="Genomic_DNA"/>
</dbReference>
<name>A0A5J6WLV1_MORMI</name>
<dbReference type="KEGG" id="mmaa:FR932_10510"/>
<dbReference type="InterPro" id="IPR049286">
    <property type="entry name" value="DUF6844"/>
</dbReference>